<dbReference type="AlphaFoldDB" id="G5IBQ8"/>
<dbReference type="Proteomes" id="UP000005384">
    <property type="component" value="Unassembled WGS sequence"/>
</dbReference>
<dbReference type="OrthoDB" id="58802at2"/>
<dbReference type="Gene3D" id="1.10.10.60">
    <property type="entry name" value="Homeodomain-like"/>
    <property type="match status" value="1"/>
</dbReference>
<dbReference type="InterPro" id="IPR007630">
    <property type="entry name" value="RNA_pol_sigma70_r4"/>
</dbReference>
<dbReference type="Pfam" id="PF04545">
    <property type="entry name" value="Sigma70_r4"/>
    <property type="match status" value="1"/>
</dbReference>
<dbReference type="GO" id="GO:0003677">
    <property type="term" value="F:DNA binding"/>
    <property type="evidence" value="ECO:0007669"/>
    <property type="project" value="UniProtKB-KW"/>
</dbReference>
<feature type="domain" description="RNA polymerase sigma-70 region 4" evidence="6">
    <location>
        <begin position="12"/>
        <end position="45"/>
    </location>
</feature>
<sequence>MDSGKRIKRLMEVASLYYEADETQSEIAKQYGISRPMVSRLLKEAKEAGIVKITIQPPASEEEVLLAQIKNEFKLKGGALVADGGSDTVTNDMLAEAAITFLKGLHGDNLGMGWGHVIGVFVKHMERAKQPEPVCKTICPLIGNGGVGLKNYHSNELVRVIAEHSGAEPAFLYSPAYVLSEQELNLTKELDNYRMVSEAWRKLDVALVNIGNFPSVPDFASEARYGDVLVKQKAVGRILNYFVNREGRILYSETDYAIQIPLELLRKTKHVVGICSANTSSAALRAVLRTGLVNYLIAPGRVVETALKEEMI</sequence>
<keyword evidence="4" id="KW-0804">Transcription</keyword>
<keyword evidence="2" id="KW-0805">Transcription regulation</keyword>
<proteinExistence type="inferred from homology"/>
<keyword evidence="8" id="KW-1185">Reference proteome</keyword>
<evidence type="ECO:0000259" key="5">
    <source>
        <dbReference type="Pfam" id="PF04198"/>
    </source>
</evidence>
<evidence type="ECO:0008006" key="9">
    <source>
        <dbReference type="Google" id="ProtNLM"/>
    </source>
</evidence>
<dbReference type="GO" id="GO:0030246">
    <property type="term" value="F:carbohydrate binding"/>
    <property type="evidence" value="ECO:0007669"/>
    <property type="project" value="InterPro"/>
</dbReference>
<keyword evidence="3" id="KW-0238">DNA-binding</keyword>
<dbReference type="EMBL" id="ADLN01000008">
    <property type="protein sequence ID" value="EHI61121.1"/>
    <property type="molecule type" value="Genomic_DNA"/>
</dbReference>
<evidence type="ECO:0000313" key="7">
    <source>
        <dbReference type="EMBL" id="EHI61121.1"/>
    </source>
</evidence>
<dbReference type="GO" id="GO:0003700">
    <property type="term" value="F:DNA-binding transcription factor activity"/>
    <property type="evidence" value="ECO:0007669"/>
    <property type="project" value="InterPro"/>
</dbReference>
<dbReference type="SUPFAM" id="SSF100950">
    <property type="entry name" value="NagB/RpiA/CoA transferase-like"/>
    <property type="match status" value="1"/>
</dbReference>
<feature type="domain" description="Sugar-binding" evidence="5">
    <location>
        <begin position="66"/>
        <end position="298"/>
    </location>
</feature>
<dbReference type="InterPro" id="IPR037171">
    <property type="entry name" value="NagB/RpiA_transferase-like"/>
</dbReference>
<dbReference type="InterPro" id="IPR007324">
    <property type="entry name" value="Sugar-bd_dom_put"/>
</dbReference>
<dbReference type="RefSeq" id="WP_006778921.1">
    <property type="nucleotide sequence ID" value="NZ_CP040506.1"/>
</dbReference>
<dbReference type="HOGENOM" id="CLU_054506_1_1_9"/>
<dbReference type="PANTHER" id="PTHR34294:SF1">
    <property type="entry name" value="TRANSCRIPTIONAL REGULATOR LSRR"/>
    <property type="match status" value="1"/>
</dbReference>
<dbReference type="Gene3D" id="3.40.50.1360">
    <property type="match status" value="1"/>
</dbReference>
<reference evidence="7 8" key="1">
    <citation type="submission" date="2011-08" db="EMBL/GenBank/DDBJ databases">
        <title>The Genome Sequence of Clostridium hathewayi WAL-18680.</title>
        <authorList>
            <consortium name="The Broad Institute Genome Sequencing Platform"/>
            <person name="Earl A."/>
            <person name="Ward D."/>
            <person name="Feldgarden M."/>
            <person name="Gevers D."/>
            <person name="Finegold S.M."/>
            <person name="Summanen P.H."/>
            <person name="Molitoris D.R."/>
            <person name="Song M."/>
            <person name="Daigneault M."/>
            <person name="Allen-Vercoe E."/>
            <person name="Young S.K."/>
            <person name="Zeng Q."/>
            <person name="Gargeya S."/>
            <person name="Fitzgerald M."/>
            <person name="Haas B."/>
            <person name="Abouelleil A."/>
            <person name="Alvarado L."/>
            <person name="Arachchi H.M."/>
            <person name="Berlin A."/>
            <person name="Brown A."/>
            <person name="Chapman S.B."/>
            <person name="Chen Z."/>
            <person name="Dunbar C."/>
            <person name="Freedman E."/>
            <person name="Gearin G."/>
            <person name="Gellesch M."/>
            <person name="Goldberg J."/>
            <person name="Griggs A."/>
            <person name="Gujja S."/>
            <person name="Heiman D."/>
            <person name="Howarth C."/>
            <person name="Larson L."/>
            <person name="Lui A."/>
            <person name="MacDonald P.J.P."/>
            <person name="Montmayeur A."/>
            <person name="Murphy C."/>
            <person name="Neiman D."/>
            <person name="Pearson M."/>
            <person name="Priest M."/>
            <person name="Roberts A."/>
            <person name="Saif S."/>
            <person name="Shea T."/>
            <person name="Shenoy N."/>
            <person name="Sisk P."/>
            <person name="Stolte C."/>
            <person name="Sykes S."/>
            <person name="Wortman J."/>
            <person name="Nusbaum C."/>
            <person name="Birren B."/>
        </authorList>
    </citation>
    <scope>NUCLEOTIDE SEQUENCE [LARGE SCALE GENOMIC DNA]</scope>
    <source>
        <strain evidence="7 8">WAL-18680</strain>
    </source>
</reference>
<dbReference type="Pfam" id="PF04198">
    <property type="entry name" value="Sugar-bind"/>
    <property type="match status" value="1"/>
</dbReference>
<name>G5IBQ8_9FIRM</name>
<accession>G5IBQ8</accession>
<evidence type="ECO:0000256" key="3">
    <source>
        <dbReference type="ARBA" id="ARBA00023125"/>
    </source>
</evidence>
<evidence type="ECO:0000259" key="6">
    <source>
        <dbReference type="Pfam" id="PF04545"/>
    </source>
</evidence>
<evidence type="ECO:0000256" key="2">
    <source>
        <dbReference type="ARBA" id="ARBA00023015"/>
    </source>
</evidence>
<dbReference type="PANTHER" id="PTHR34294">
    <property type="entry name" value="TRANSCRIPTIONAL REGULATOR-RELATED"/>
    <property type="match status" value="1"/>
</dbReference>
<evidence type="ECO:0000256" key="1">
    <source>
        <dbReference type="ARBA" id="ARBA00010466"/>
    </source>
</evidence>
<dbReference type="GO" id="GO:0006352">
    <property type="term" value="P:DNA-templated transcription initiation"/>
    <property type="evidence" value="ECO:0007669"/>
    <property type="project" value="InterPro"/>
</dbReference>
<comment type="caution">
    <text evidence="7">The sequence shown here is derived from an EMBL/GenBank/DDBJ whole genome shotgun (WGS) entry which is preliminary data.</text>
</comment>
<evidence type="ECO:0000256" key="4">
    <source>
        <dbReference type="ARBA" id="ARBA00023163"/>
    </source>
</evidence>
<organism evidence="7 8">
    <name type="scientific">Hungatella hathewayi WAL-18680</name>
    <dbReference type="NCBI Taxonomy" id="742737"/>
    <lineage>
        <taxon>Bacteria</taxon>
        <taxon>Bacillati</taxon>
        <taxon>Bacillota</taxon>
        <taxon>Clostridia</taxon>
        <taxon>Lachnospirales</taxon>
        <taxon>Lachnospiraceae</taxon>
        <taxon>Hungatella</taxon>
    </lineage>
</organism>
<evidence type="ECO:0000313" key="8">
    <source>
        <dbReference type="Proteomes" id="UP000005384"/>
    </source>
</evidence>
<dbReference type="PATRIC" id="fig|742737.3.peg.934"/>
<dbReference type="InterPro" id="IPR051054">
    <property type="entry name" value="SorC_transcr_regulators"/>
</dbReference>
<protein>
    <recommendedName>
        <fullName evidence="9">Sugar-binding domain-containing protein</fullName>
    </recommendedName>
</protein>
<gene>
    <name evidence="7" type="ORF">HMPREF9473_00935</name>
</gene>
<comment type="similarity">
    <text evidence="1">Belongs to the SorC transcriptional regulatory family.</text>
</comment>